<dbReference type="Gene3D" id="1.25.40.10">
    <property type="entry name" value="Tetratricopeptide repeat domain"/>
    <property type="match status" value="1"/>
</dbReference>
<dbReference type="InterPro" id="IPR029489">
    <property type="entry name" value="OGT/SEC/SPY_C"/>
</dbReference>
<keyword evidence="6" id="KW-0677">Repeat</keyword>
<evidence type="ECO:0000313" key="11">
    <source>
        <dbReference type="EMBL" id="WXL27291.1"/>
    </source>
</evidence>
<dbReference type="EC" id="2.4.1.255" evidence="3"/>
<dbReference type="PROSITE" id="PS50005">
    <property type="entry name" value="TPR"/>
    <property type="match status" value="2"/>
</dbReference>
<keyword evidence="7 8" id="KW-0802">TPR repeat</keyword>
<dbReference type="InterPro" id="IPR011990">
    <property type="entry name" value="TPR-like_helical_dom_sf"/>
</dbReference>
<dbReference type="SUPFAM" id="SSF53756">
    <property type="entry name" value="UDP-Glycosyltransferase/glycogen phosphorylase"/>
    <property type="match status" value="1"/>
</dbReference>
<accession>A0ABZ2RRJ0</accession>
<feature type="coiled-coil region" evidence="9">
    <location>
        <begin position="558"/>
        <end position="585"/>
    </location>
</feature>
<gene>
    <name evidence="11" type="ORF">WG219_07515</name>
</gene>
<evidence type="ECO:0000259" key="10">
    <source>
        <dbReference type="Pfam" id="PF13844"/>
    </source>
</evidence>
<evidence type="ECO:0000256" key="5">
    <source>
        <dbReference type="ARBA" id="ARBA00022679"/>
    </source>
</evidence>
<dbReference type="InterPro" id="IPR019734">
    <property type="entry name" value="TPR_rpt"/>
</dbReference>
<keyword evidence="9" id="KW-0175">Coiled coil</keyword>
<evidence type="ECO:0000256" key="8">
    <source>
        <dbReference type="PROSITE-ProRule" id="PRU00339"/>
    </source>
</evidence>
<dbReference type="SMART" id="SM00028">
    <property type="entry name" value="TPR"/>
    <property type="match status" value="3"/>
</dbReference>
<dbReference type="Pfam" id="PF13414">
    <property type="entry name" value="TPR_11"/>
    <property type="match status" value="1"/>
</dbReference>
<comment type="pathway">
    <text evidence="1">Protein modification; protein glycosylation.</text>
</comment>
<organism evidence="11 12">
    <name type="scientific">Ectopseudomonas mendocina</name>
    <name type="common">Pseudomonas mendocina</name>
    <dbReference type="NCBI Taxonomy" id="300"/>
    <lineage>
        <taxon>Bacteria</taxon>
        <taxon>Pseudomonadati</taxon>
        <taxon>Pseudomonadota</taxon>
        <taxon>Gammaproteobacteria</taxon>
        <taxon>Pseudomonadales</taxon>
        <taxon>Pseudomonadaceae</taxon>
        <taxon>Ectopseudomonas</taxon>
    </lineage>
</organism>
<dbReference type="Proteomes" id="UP001476583">
    <property type="component" value="Chromosome"/>
</dbReference>
<evidence type="ECO:0000256" key="4">
    <source>
        <dbReference type="ARBA" id="ARBA00022676"/>
    </source>
</evidence>
<proteinExistence type="inferred from homology"/>
<evidence type="ECO:0000256" key="2">
    <source>
        <dbReference type="ARBA" id="ARBA00005386"/>
    </source>
</evidence>
<keyword evidence="4" id="KW-0328">Glycosyltransferase</keyword>
<protein>
    <recommendedName>
        <fullName evidence="3">protein O-GlcNAc transferase</fullName>
        <ecNumber evidence="3">2.4.1.255</ecNumber>
    </recommendedName>
</protein>
<evidence type="ECO:0000313" key="12">
    <source>
        <dbReference type="Proteomes" id="UP001476583"/>
    </source>
</evidence>
<evidence type="ECO:0000256" key="6">
    <source>
        <dbReference type="ARBA" id="ARBA00022737"/>
    </source>
</evidence>
<evidence type="ECO:0000256" key="9">
    <source>
        <dbReference type="SAM" id="Coils"/>
    </source>
</evidence>
<dbReference type="Pfam" id="PF13844">
    <property type="entry name" value="Glyco_transf_41"/>
    <property type="match status" value="2"/>
</dbReference>
<evidence type="ECO:0000256" key="1">
    <source>
        <dbReference type="ARBA" id="ARBA00004922"/>
    </source>
</evidence>
<comment type="similarity">
    <text evidence="2">Belongs to the glycosyltransferase 41 family. O-GlcNAc transferase subfamily.</text>
</comment>
<dbReference type="PANTHER" id="PTHR44998">
    <property type="match status" value="1"/>
</dbReference>
<feature type="domain" description="O-GlcNAc transferase C-terminal" evidence="10">
    <location>
        <begin position="406"/>
        <end position="597"/>
    </location>
</feature>
<sequence>MAKKNALPQTTQPDFAQATLQAWNGQLGLLQLLELCNQLSEQNAPLAAVLYQTWLKRNRTTHDHLALFNLGVILFNEGDYAGAGEVYSRAIRLAPDFLQPRFNLGLVHERLGQFDIATAQWQWIETHADASDPEQRQFLLMAVNNLGRHYEEQGRLADALHSLTKSLRIEPNQPDVIHHWVFLRAKQCVWPVYEPLPGLPEAIQREYTSAMAMISISEDPQQQLIAAQNYVRNKMASVPHKLSPDKPYKHKKLRIGYCSSDFCLHPVAKLTVELFELHDRDQFEVYGFDWSREDGSQIRQRVIKAMDHFERIHHLSDEAAAQLIRQHEIDILIDLQGQTLGARPAMIALRPAPLQITYLGLPATTGLPSIDYVIADKFLIPEDQAQYYSEKPLYLPDVYQSSDRQRQHSAIPTRSSCGLPEDAVVFCSFNNNYKFTEEMFDSWMRILQRTPNSVLWLLADNPWAQANLIAHAQGAGIDMSRLIFAPRVSPEDYLARFGVADLFLDTYPFNAGTTANDALWMGLPVLTRTGKTFASRMAGALLTAAGMPELITYDLTSYEEQAVALANATGKLQALREQLKDVKENGVLFDTPRLVKNLEEQLKHLVRPH</sequence>
<evidence type="ECO:0000256" key="7">
    <source>
        <dbReference type="ARBA" id="ARBA00022803"/>
    </source>
</evidence>
<reference evidence="11 12" key="1">
    <citation type="submission" date="2024-03" db="EMBL/GenBank/DDBJ databases">
        <title>Complete genome of BD2.</title>
        <authorList>
            <person name="Cao G."/>
        </authorList>
    </citation>
    <scope>NUCLEOTIDE SEQUENCE [LARGE SCALE GENOMIC DNA]</scope>
    <source>
        <strain evidence="11 12">BD2</strain>
    </source>
</reference>
<dbReference type="SUPFAM" id="SSF48452">
    <property type="entry name" value="TPR-like"/>
    <property type="match status" value="1"/>
</dbReference>
<feature type="domain" description="O-GlcNAc transferase C-terminal" evidence="10">
    <location>
        <begin position="238"/>
        <end position="405"/>
    </location>
</feature>
<dbReference type="Gene3D" id="3.40.50.2000">
    <property type="entry name" value="Glycogen Phosphorylase B"/>
    <property type="match status" value="1"/>
</dbReference>
<dbReference type="PANTHER" id="PTHR44998:SF1">
    <property type="entry name" value="UDP-N-ACETYLGLUCOSAMINE--PEPTIDE N-ACETYLGLUCOSAMINYLTRANSFERASE 110 KDA SUBUNIT"/>
    <property type="match status" value="1"/>
</dbReference>
<dbReference type="PROSITE" id="PS50293">
    <property type="entry name" value="TPR_REGION"/>
    <property type="match status" value="1"/>
</dbReference>
<dbReference type="Gene3D" id="3.40.50.11380">
    <property type="match status" value="1"/>
</dbReference>
<dbReference type="EMBL" id="CP148074">
    <property type="protein sequence ID" value="WXL27291.1"/>
    <property type="molecule type" value="Genomic_DNA"/>
</dbReference>
<feature type="repeat" description="TPR" evidence="8">
    <location>
        <begin position="140"/>
        <end position="173"/>
    </location>
</feature>
<name>A0ABZ2RRJ0_ECTME</name>
<evidence type="ECO:0000256" key="3">
    <source>
        <dbReference type="ARBA" id="ARBA00011970"/>
    </source>
</evidence>
<keyword evidence="5" id="KW-0808">Transferase</keyword>
<keyword evidence="12" id="KW-1185">Reference proteome</keyword>
<feature type="repeat" description="TPR" evidence="8">
    <location>
        <begin position="64"/>
        <end position="97"/>
    </location>
</feature>